<keyword evidence="2" id="KW-1185">Reference proteome</keyword>
<gene>
    <name evidence="1" type="ORF">WICPIJ_007791</name>
</gene>
<organism evidence="1 2">
    <name type="scientific">Wickerhamomyces pijperi</name>
    <name type="common">Yeast</name>
    <name type="synonym">Pichia pijperi</name>
    <dbReference type="NCBI Taxonomy" id="599730"/>
    <lineage>
        <taxon>Eukaryota</taxon>
        <taxon>Fungi</taxon>
        <taxon>Dikarya</taxon>
        <taxon>Ascomycota</taxon>
        <taxon>Saccharomycotina</taxon>
        <taxon>Saccharomycetes</taxon>
        <taxon>Phaffomycetales</taxon>
        <taxon>Wickerhamomycetaceae</taxon>
        <taxon>Wickerhamomyces</taxon>
    </lineage>
</organism>
<name>A0A9P8TJS8_WICPI</name>
<protein>
    <submittedName>
        <fullName evidence="1">Uncharacterized protein</fullName>
    </submittedName>
</protein>
<dbReference type="AlphaFoldDB" id="A0A9P8TJS8"/>
<reference evidence="1" key="1">
    <citation type="journal article" date="2021" name="Open Biol.">
        <title>Shared evolutionary footprints suggest mitochondrial oxidative damage underlies multiple complex I losses in fungi.</title>
        <authorList>
            <person name="Schikora-Tamarit M.A."/>
            <person name="Marcet-Houben M."/>
            <person name="Nosek J."/>
            <person name="Gabaldon T."/>
        </authorList>
    </citation>
    <scope>NUCLEOTIDE SEQUENCE</scope>
    <source>
        <strain evidence="1">CBS2887</strain>
    </source>
</reference>
<sequence length="83" mass="8317">MDSDTEVTGSVEPDLVSIGPSILAAVHSPASKISVDGMETSLDSTASFIFGLASEVETGVSMTSVWEPVAVRSSATVGTASVG</sequence>
<dbReference type="Proteomes" id="UP000774326">
    <property type="component" value="Unassembled WGS sequence"/>
</dbReference>
<dbReference type="EMBL" id="JAEUBG010004516">
    <property type="protein sequence ID" value="KAH3681245.1"/>
    <property type="molecule type" value="Genomic_DNA"/>
</dbReference>
<proteinExistence type="predicted"/>
<evidence type="ECO:0000313" key="2">
    <source>
        <dbReference type="Proteomes" id="UP000774326"/>
    </source>
</evidence>
<reference evidence="1" key="2">
    <citation type="submission" date="2021-01" db="EMBL/GenBank/DDBJ databases">
        <authorList>
            <person name="Schikora-Tamarit M.A."/>
        </authorList>
    </citation>
    <scope>NUCLEOTIDE SEQUENCE</scope>
    <source>
        <strain evidence="1">CBS2887</strain>
    </source>
</reference>
<accession>A0A9P8TJS8</accession>
<evidence type="ECO:0000313" key="1">
    <source>
        <dbReference type="EMBL" id="KAH3681245.1"/>
    </source>
</evidence>
<comment type="caution">
    <text evidence="1">The sequence shown here is derived from an EMBL/GenBank/DDBJ whole genome shotgun (WGS) entry which is preliminary data.</text>
</comment>